<dbReference type="InterPro" id="IPR012451">
    <property type="entry name" value="DUF1656"/>
</dbReference>
<dbReference type="Proteomes" id="UP000593880">
    <property type="component" value="Chromosome"/>
</dbReference>
<feature type="transmembrane region" description="Helical" evidence="5">
    <location>
        <begin position="12"/>
        <end position="32"/>
    </location>
</feature>
<evidence type="ECO:0000256" key="1">
    <source>
        <dbReference type="ARBA" id="ARBA00022475"/>
    </source>
</evidence>
<evidence type="ECO:0000313" key="7">
    <source>
        <dbReference type="EMBL" id="QOZ59609.1"/>
    </source>
</evidence>
<evidence type="ECO:0000256" key="2">
    <source>
        <dbReference type="ARBA" id="ARBA00022692"/>
    </source>
</evidence>
<evidence type="ECO:0000313" key="6">
    <source>
        <dbReference type="EMBL" id="GGI33401.1"/>
    </source>
</evidence>
<dbReference type="AlphaFoldDB" id="A0A410V4H4"/>
<protein>
    <submittedName>
        <fullName evidence="7">DUF1656 domain-containing protein</fullName>
    </submittedName>
</protein>
<keyword evidence="1" id="KW-1003">Cell membrane</keyword>
<keyword evidence="4 5" id="KW-0472">Membrane</keyword>
<dbReference type="OrthoDB" id="8247656at2"/>
<name>A0A410V4H4_9BRAD</name>
<keyword evidence="3 5" id="KW-1133">Transmembrane helix</keyword>
<feature type="transmembrane region" description="Helical" evidence="5">
    <location>
        <begin position="44"/>
        <end position="67"/>
    </location>
</feature>
<reference evidence="6" key="3">
    <citation type="submission" date="2022-12" db="EMBL/GenBank/DDBJ databases">
        <authorList>
            <person name="Sun Q."/>
            <person name="Zhou Y."/>
        </authorList>
    </citation>
    <scope>NUCLEOTIDE SEQUENCE</scope>
    <source>
        <strain evidence="6">CGMCC 1.15034</strain>
    </source>
</reference>
<keyword evidence="2 5" id="KW-0812">Transmembrane</keyword>
<reference evidence="7 8" key="2">
    <citation type="submission" date="2018-06" db="EMBL/GenBank/DDBJ databases">
        <title>Comparative genomics of rhizobia nodulating Arachis hypogaea in China.</title>
        <authorList>
            <person name="Li Y."/>
        </authorList>
    </citation>
    <scope>NUCLEOTIDE SEQUENCE [LARGE SCALE GENOMIC DNA]</scope>
    <source>
        <strain evidence="7 8">CCBAU 51658</strain>
    </source>
</reference>
<gene>
    <name evidence="6" type="ORF">GCM10010987_74190</name>
    <name evidence="7" type="ORF">XH86_13380</name>
</gene>
<evidence type="ECO:0000256" key="4">
    <source>
        <dbReference type="ARBA" id="ARBA00023136"/>
    </source>
</evidence>
<evidence type="ECO:0000313" key="9">
    <source>
        <dbReference type="Proteomes" id="UP000625079"/>
    </source>
</evidence>
<proteinExistence type="predicted"/>
<dbReference type="Pfam" id="PF07869">
    <property type="entry name" value="DUF1656"/>
    <property type="match status" value="1"/>
</dbReference>
<sequence>MNEEIAISGVYVPTFALACACALAACFIASAANRKFIGDHIRRYAWHPALFDFAVFVILTKIFYAVLGKLPL</sequence>
<keyword evidence="8" id="KW-1185">Reference proteome</keyword>
<evidence type="ECO:0000256" key="5">
    <source>
        <dbReference type="SAM" id="Phobius"/>
    </source>
</evidence>
<accession>A0A410V4H4</accession>
<dbReference type="EMBL" id="CP030057">
    <property type="protein sequence ID" value="QOZ59609.1"/>
    <property type="molecule type" value="Genomic_DNA"/>
</dbReference>
<dbReference type="EMBL" id="BMHC01000030">
    <property type="protein sequence ID" value="GGI33401.1"/>
    <property type="molecule type" value="Genomic_DNA"/>
</dbReference>
<dbReference type="RefSeq" id="WP_128965212.1">
    <property type="nucleotide sequence ID" value="NZ_BMHC01000030.1"/>
</dbReference>
<evidence type="ECO:0000256" key="3">
    <source>
        <dbReference type="ARBA" id="ARBA00022989"/>
    </source>
</evidence>
<reference evidence="6" key="1">
    <citation type="journal article" date="2014" name="Int. J. Syst. Evol. Microbiol.">
        <title>Complete genome sequence of Corynebacterium casei LMG S-19264T (=DSM 44701T), isolated from a smear-ripened cheese.</title>
        <authorList>
            <consortium name="US DOE Joint Genome Institute (JGI-PGF)"/>
            <person name="Walter F."/>
            <person name="Albersmeier A."/>
            <person name="Kalinowski J."/>
            <person name="Ruckert C."/>
        </authorList>
    </citation>
    <scope>NUCLEOTIDE SEQUENCE</scope>
    <source>
        <strain evidence="6">CGMCC 1.15034</strain>
    </source>
</reference>
<organism evidence="6 9">
    <name type="scientific">Bradyrhizobium guangdongense</name>
    <dbReference type="NCBI Taxonomy" id="1325090"/>
    <lineage>
        <taxon>Bacteria</taxon>
        <taxon>Pseudomonadati</taxon>
        <taxon>Pseudomonadota</taxon>
        <taxon>Alphaproteobacteria</taxon>
        <taxon>Hyphomicrobiales</taxon>
        <taxon>Nitrobacteraceae</taxon>
        <taxon>Bradyrhizobium</taxon>
    </lineage>
</organism>
<dbReference type="Proteomes" id="UP000625079">
    <property type="component" value="Unassembled WGS sequence"/>
</dbReference>
<evidence type="ECO:0000313" key="8">
    <source>
        <dbReference type="Proteomes" id="UP000593880"/>
    </source>
</evidence>